<dbReference type="PANTHER" id="PTHR23408:SF3">
    <property type="entry name" value="METHYLMALONIC ACIDURIA TYPE A PROTEIN, MITOCHONDRIAL"/>
    <property type="match status" value="1"/>
</dbReference>
<evidence type="ECO:0000313" key="2">
    <source>
        <dbReference type="EMBL" id="SUS08312.1"/>
    </source>
</evidence>
<dbReference type="Gene3D" id="1.10.287.130">
    <property type="match status" value="1"/>
</dbReference>
<dbReference type="InterPro" id="IPR027417">
    <property type="entry name" value="P-loop_NTPase"/>
</dbReference>
<accession>A0A380TIK5</accession>
<proteinExistence type="inferred from homology"/>
<dbReference type="InterPro" id="IPR005129">
    <property type="entry name" value="GTPase_ArgK"/>
</dbReference>
<evidence type="ECO:0008006" key="3">
    <source>
        <dbReference type="Google" id="ProtNLM"/>
    </source>
</evidence>
<reference evidence="2" key="1">
    <citation type="submission" date="2018-07" db="EMBL/GenBank/DDBJ databases">
        <authorList>
            <person name="Quirk P.G."/>
            <person name="Krulwich T.A."/>
        </authorList>
    </citation>
    <scope>NUCLEOTIDE SEQUENCE</scope>
</reference>
<evidence type="ECO:0000256" key="1">
    <source>
        <dbReference type="ARBA" id="ARBA00009625"/>
    </source>
</evidence>
<sequence length="114" mass="13248">MIHYRNALHIMQQRSPNWQPPVQMCSALKNTGLSEVWQKLEEYRDKLSAAGEFQEKRRKQRWKAMWSMLQDRLMTDLKNHPAVIAALPAIQRDLHDGNLTVTLAVEKLLALSRG</sequence>
<dbReference type="EMBL" id="UIDG01000589">
    <property type="protein sequence ID" value="SUS08312.1"/>
    <property type="molecule type" value="Genomic_DNA"/>
</dbReference>
<dbReference type="GO" id="GO:0003924">
    <property type="term" value="F:GTPase activity"/>
    <property type="evidence" value="ECO:0007669"/>
    <property type="project" value="InterPro"/>
</dbReference>
<dbReference type="GO" id="GO:0005525">
    <property type="term" value="F:GTP binding"/>
    <property type="evidence" value="ECO:0007669"/>
    <property type="project" value="InterPro"/>
</dbReference>
<dbReference type="AlphaFoldDB" id="A0A380TIK5"/>
<dbReference type="GO" id="GO:0005737">
    <property type="term" value="C:cytoplasm"/>
    <property type="evidence" value="ECO:0007669"/>
    <property type="project" value="TreeGrafter"/>
</dbReference>
<dbReference type="PANTHER" id="PTHR23408">
    <property type="entry name" value="METHYLMALONYL-COA MUTASE"/>
    <property type="match status" value="1"/>
</dbReference>
<name>A0A380TIK5_9ZZZZ</name>
<dbReference type="Pfam" id="PF03308">
    <property type="entry name" value="MeaB"/>
    <property type="match status" value="1"/>
</dbReference>
<dbReference type="SUPFAM" id="SSF52540">
    <property type="entry name" value="P-loop containing nucleoside triphosphate hydrolases"/>
    <property type="match status" value="1"/>
</dbReference>
<dbReference type="Gene3D" id="3.40.50.300">
    <property type="entry name" value="P-loop containing nucleotide triphosphate hydrolases"/>
    <property type="match status" value="1"/>
</dbReference>
<gene>
    <name evidence="2" type="ORF">DF3PB_6290003</name>
</gene>
<organism evidence="2">
    <name type="scientific">metagenome</name>
    <dbReference type="NCBI Taxonomy" id="256318"/>
    <lineage>
        <taxon>unclassified sequences</taxon>
        <taxon>metagenomes</taxon>
    </lineage>
</organism>
<protein>
    <recommendedName>
        <fullName evidence="3">Methylmalonyl Co-A mutase-associated GTPase MeaB</fullName>
    </recommendedName>
</protein>
<comment type="similarity">
    <text evidence="1">Belongs to the SIMIBI class G3E GTPase family. ArgK/MeaB subfamily.</text>
</comment>